<reference evidence="2 3" key="1">
    <citation type="submission" date="2015-10" db="EMBL/GenBank/DDBJ databases">
        <title>Draft genome sequence of Salegentibacter salinarum KCTC 12975.</title>
        <authorList>
            <person name="Lin W."/>
            <person name="Zheng Q."/>
        </authorList>
    </citation>
    <scope>NUCLEOTIDE SEQUENCE [LARGE SCALE GENOMIC DNA]</scope>
    <source>
        <strain evidence="2 3">KCTC 12975</strain>
    </source>
</reference>
<gene>
    <name evidence="2" type="ORF">APR41_03765</name>
</gene>
<evidence type="ECO:0000256" key="1">
    <source>
        <dbReference type="SAM" id="Phobius"/>
    </source>
</evidence>
<proteinExistence type="predicted"/>
<organism evidence="2 3">
    <name type="scientific">Salegentibacter salinarum</name>
    <dbReference type="NCBI Taxonomy" id="447422"/>
    <lineage>
        <taxon>Bacteria</taxon>
        <taxon>Pseudomonadati</taxon>
        <taxon>Bacteroidota</taxon>
        <taxon>Flavobacteriia</taxon>
        <taxon>Flavobacteriales</taxon>
        <taxon>Flavobacteriaceae</taxon>
        <taxon>Salegentibacter</taxon>
    </lineage>
</organism>
<dbReference type="Proteomes" id="UP000232673">
    <property type="component" value="Unassembled WGS sequence"/>
</dbReference>
<name>A0A2N0TU59_9FLAO</name>
<dbReference type="EMBL" id="LKTS01000023">
    <property type="protein sequence ID" value="PKD18279.1"/>
    <property type="molecule type" value="Genomic_DNA"/>
</dbReference>
<feature type="transmembrane region" description="Helical" evidence="1">
    <location>
        <begin position="21"/>
        <end position="40"/>
    </location>
</feature>
<keyword evidence="1" id="KW-1133">Transmembrane helix</keyword>
<accession>A0A2N0TU59</accession>
<keyword evidence="1" id="KW-0812">Transmembrane</keyword>
<keyword evidence="3" id="KW-1185">Reference proteome</keyword>
<evidence type="ECO:0000313" key="3">
    <source>
        <dbReference type="Proteomes" id="UP000232673"/>
    </source>
</evidence>
<keyword evidence="1" id="KW-0472">Membrane</keyword>
<protein>
    <submittedName>
        <fullName evidence="2">Uncharacterized protein</fullName>
    </submittedName>
</protein>
<evidence type="ECO:0000313" key="2">
    <source>
        <dbReference type="EMBL" id="PKD18279.1"/>
    </source>
</evidence>
<dbReference type="AlphaFoldDB" id="A0A2N0TU59"/>
<comment type="caution">
    <text evidence="2">The sequence shown here is derived from an EMBL/GenBank/DDBJ whole genome shotgun (WGS) entry which is preliminary data.</text>
</comment>
<sequence>MISFTTISYFNSVCISGFRGIIIIYFQTFFNILGIIGIYGDLKFSDNLFSANTDISFSEYVI</sequence>